<proteinExistence type="predicted"/>
<dbReference type="AlphaFoldDB" id="A0AAV7HWQ2"/>
<accession>A0AAV7HWQ2</accession>
<dbReference type="EMBL" id="JAHXZJ010002609">
    <property type="protein sequence ID" value="KAH0539197.1"/>
    <property type="molecule type" value="Genomic_DNA"/>
</dbReference>
<dbReference type="Proteomes" id="UP000826195">
    <property type="component" value="Unassembled WGS sequence"/>
</dbReference>
<evidence type="ECO:0000313" key="3">
    <source>
        <dbReference type="Proteomes" id="UP000826195"/>
    </source>
</evidence>
<evidence type="ECO:0000313" key="2">
    <source>
        <dbReference type="EMBL" id="KAH0539197.1"/>
    </source>
</evidence>
<gene>
    <name evidence="2" type="ORF">KQX54_001881</name>
</gene>
<protein>
    <submittedName>
        <fullName evidence="2">Uncharacterized protein</fullName>
    </submittedName>
</protein>
<sequence>MIPQGVPELTPSSTSNIGLNLCPWLVPSGGNTQAIVLLTKVVAMFDDDTTGAYAPVTSKAVDLLGSVGAPRTRQGAPTDINPRPLQDVR</sequence>
<comment type="caution">
    <text evidence="2">The sequence shown here is derived from an EMBL/GenBank/DDBJ whole genome shotgun (WGS) entry which is preliminary data.</text>
</comment>
<reference evidence="2 3" key="1">
    <citation type="journal article" date="2021" name="J. Hered.">
        <title>A chromosome-level genome assembly of the parasitoid wasp, Cotesia glomerata (Hymenoptera: Braconidae).</title>
        <authorList>
            <person name="Pinto B.J."/>
            <person name="Weis J.J."/>
            <person name="Gamble T."/>
            <person name="Ode P.J."/>
            <person name="Paul R."/>
            <person name="Zaspel J.M."/>
        </authorList>
    </citation>
    <scope>NUCLEOTIDE SEQUENCE [LARGE SCALE GENOMIC DNA]</scope>
    <source>
        <strain evidence="2">CgM1</strain>
    </source>
</reference>
<keyword evidence="3" id="KW-1185">Reference proteome</keyword>
<name>A0AAV7HWQ2_COTGL</name>
<feature type="region of interest" description="Disordered" evidence="1">
    <location>
        <begin position="67"/>
        <end position="89"/>
    </location>
</feature>
<organism evidence="2 3">
    <name type="scientific">Cotesia glomerata</name>
    <name type="common">Lepidopteran parasitic wasp</name>
    <name type="synonym">Apanteles glomeratus</name>
    <dbReference type="NCBI Taxonomy" id="32391"/>
    <lineage>
        <taxon>Eukaryota</taxon>
        <taxon>Metazoa</taxon>
        <taxon>Ecdysozoa</taxon>
        <taxon>Arthropoda</taxon>
        <taxon>Hexapoda</taxon>
        <taxon>Insecta</taxon>
        <taxon>Pterygota</taxon>
        <taxon>Neoptera</taxon>
        <taxon>Endopterygota</taxon>
        <taxon>Hymenoptera</taxon>
        <taxon>Apocrita</taxon>
        <taxon>Ichneumonoidea</taxon>
        <taxon>Braconidae</taxon>
        <taxon>Microgastrinae</taxon>
        <taxon>Cotesia</taxon>
    </lineage>
</organism>
<evidence type="ECO:0000256" key="1">
    <source>
        <dbReference type="SAM" id="MobiDB-lite"/>
    </source>
</evidence>